<dbReference type="RefSeq" id="WP_160625147.1">
    <property type="nucleotide sequence ID" value="NZ_WUUQ01000002.1"/>
</dbReference>
<feature type="domain" description="VanZ-like" evidence="2">
    <location>
        <begin position="55"/>
        <end position="169"/>
    </location>
</feature>
<feature type="transmembrane region" description="Helical" evidence="1">
    <location>
        <begin position="153"/>
        <end position="171"/>
    </location>
</feature>
<dbReference type="PANTHER" id="PTHR36834">
    <property type="entry name" value="MEMBRANE PROTEIN-RELATED"/>
    <property type="match status" value="1"/>
</dbReference>
<feature type="transmembrane region" description="Helical" evidence="1">
    <location>
        <begin position="13"/>
        <end position="32"/>
    </location>
</feature>
<dbReference type="EMBL" id="WUUQ01000002">
    <property type="protein sequence ID" value="MXQ73736.1"/>
    <property type="molecule type" value="Genomic_DNA"/>
</dbReference>
<proteinExistence type="predicted"/>
<dbReference type="InterPro" id="IPR006976">
    <property type="entry name" value="VanZ-like"/>
</dbReference>
<name>A0A6N8U6B3_9FIRM</name>
<evidence type="ECO:0000313" key="3">
    <source>
        <dbReference type="EMBL" id="MXQ73736.1"/>
    </source>
</evidence>
<dbReference type="AlphaFoldDB" id="A0A6N8U6B3"/>
<evidence type="ECO:0000313" key="4">
    <source>
        <dbReference type="Proteomes" id="UP000434036"/>
    </source>
</evidence>
<protein>
    <recommendedName>
        <fullName evidence="2">VanZ-like domain-containing protein</fullName>
    </recommendedName>
</protein>
<organism evidence="3 4">
    <name type="scientific">Copranaerobaculum intestinale</name>
    <dbReference type="NCBI Taxonomy" id="2692629"/>
    <lineage>
        <taxon>Bacteria</taxon>
        <taxon>Bacillati</taxon>
        <taxon>Bacillota</taxon>
        <taxon>Erysipelotrichia</taxon>
        <taxon>Erysipelotrichales</taxon>
        <taxon>Erysipelotrichaceae</taxon>
        <taxon>Copranaerobaculum</taxon>
    </lineage>
</organism>
<keyword evidence="1" id="KW-0812">Transmembrane</keyword>
<dbReference type="PANTHER" id="PTHR36834:SF1">
    <property type="entry name" value="INTEGRAL MEMBRANE PROTEIN"/>
    <property type="match status" value="1"/>
</dbReference>
<feature type="transmembrane region" description="Helical" evidence="1">
    <location>
        <begin position="94"/>
        <end position="115"/>
    </location>
</feature>
<accession>A0A6N8U6B3</accession>
<reference evidence="3 4" key="1">
    <citation type="submission" date="2019-12" db="EMBL/GenBank/DDBJ databases">
        <authorList>
            <person name="Yang R."/>
        </authorList>
    </citation>
    <scope>NUCLEOTIDE SEQUENCE [LARGE SCALE GENOMIC DNA]</scope>
    <source>
        <strain evidence="3 4">DONG20-135</strain>
    </source>
</reference>
<reference evidence="3 4" key="2">
    <citation type="submission" date="2020-01" db="EMBL/GenBank/DDBJ databases">
        <title>Clostridiaceae sp. nov. isolated from the gut of human by culturomics.</title>
        <authorList>
            <person name="Chang Y."/>
        </authorList>
    </citation>
    <scope>NUCLEOTIDE SEQUENCE [LARGE SCALE GENOMIC DNA]</scope>
    <source>
        <strain evidence="3 4">DONG20-135</strain>
    </source>
</reference>
<dbReference type="InterPro" id="IPR053150">
    <property type="entry name" value="Teicoplanin_resist-assoc"/>
</dbReference>
<keyword evidence="1" id="KW-1133">Transmembrane helix</keyword>
<dbReference type="Proteomes" id="UP000434036">
    <property type="component" value="Unassembled WGS sequence"/>
</dbReference>
<keyword evidence="1" id="KW-0472">Membrane</keyword>
<comment type="caution">
    <text evidence="3">The sequence shown here is derived from an EMBL/GenBank/DDBJ whole genome shotgun (WGS) entry which is preliminary data.</text>
</comment>
<gene>
    <name evidence="3" type="ORF">GSF08_07270</name>
</gene>
<evidence type="ECO:0000259" key="2">
    <source>
        <dbReference type="Pfam" id="PF04892"/>
    </source>
</evidence>
<dbReference type="Pfam" id="PF04892">
    <property type="entry name" value="VanZ"/>
    <property type="match status" value="1"/>
</dbReference>
<keyword evidence="4" id="KW-1185">Reference proteome</keyword>
<feature type="transmembrane region" description="Helical" evidence="1">
    <location>
        <begin position="183"/>
        <end position="203"/>
    </location>
</feature>
<sequence length="450" mass="51963">MSYEYMIGQLFEASLYTILFLLAGVFLTTIYLRTHNKQINWLYLAGKYRSVLFTVFYYLLVLRITCFSRIHFQGINLRLFASYEDAWFGGSSHAWQQLLLNIIMFIPLGMTLPFVHRFFRRWYGSLLTLFGGSLLIETIQFVFELGVFEADDLLNNTLGGMLGFCIVMMVLSARTKRWKPLAGYTALPVMILLISLSAFILYWSKPYGNLTYSVFHPYALSQTNVSYRHKLSKKQPMIGMYRLRTPNQKQIRMLIRTLEIKLKLQDQPLINENSIQQVRGYANGQLIINKENGSWSYARIAGDGTNQDNNWLMAKHTGEKLGLIDSAAKLQKPEDSSYAVWVWKLDGTHNGKKGTLMLSCGENGIVNFIDYDVSQYTYVRKEKAISQNRAFSKLKHGEFRASSAITAKRIVFNRAALEYQLDSKNYLQPVYIFWGKSERNEWEIVIPALP</sequence>
<feature type="transmembrane region" description="Helical" evidence="1">
    <location>
        <begin position="52"/>
        <end position="74"/>
    </location>
</feature>
<feature type="transmembrane region" description="Helical" evidence="1">
    <location>
        <begin position="122"/>
        <end position="141"/>
    </location>
</feature>
<evidence type="ECO:0000256" key="1">
    <source>
        <dbReference type="SAM" id="Phobius"/>
    </source>
</evidence>